<feature type="transmembrane region" description="Helical" evidence="6">
    <location>
        <begin position="142"/>
        <end position="162"/>
    </location>
</feature>
<dbReference type="SUPFAM" id="SSF103481">
    <property type="entry name" value="Multidrug resistance efflux transporter EmrE"/>
    <property type="match status" value="2"/>
</dbReference>
<feature type="transmembrane region" description="Helical" evidence="6">
    <location>
        <begin position="263"/>
        <end position="282"/>
    </location>
</feature>
<reference evidence="8" key="1">
    <citation type="submission" date="2020-05" db="EMBL/GenBank/DDBJ databases">
        <authorList>
            <person name="Chiriac C."/>
            <person name="Salcher M."/>
            <person name="Ghai R."/>
            <person name="Kavagutti S V."/>
        </authorList>
    </citation>
    <scope>NUCLEOTIDE SEQUENCE</scope>
</reference>
<evidence type="ECO:0000256" key="5">
    <source>
        <dbReference type="ARBA" id="ARBA00023136"/>
    </source>
</evidence>
<evidence type="ECO:0000256" key="3">
    <source>
        <dbReference type="ARBA" id="ARBA00022692"/>
    </source>
</evidence>
<gene>
    <name evidence="8" type="ORF">UFOPK3444_00845</name>
</gene>
<keyword evidence="5 6" id="KW-0472">Membrane</keyword>
<feature type="domain" description="EamA" evidence="7">
    <location>
        <begin position="147"/>
        <end position="279"/>
    </location>
</feature>
<proteinExistence type="predicted"/>
<dbReference type="Pfam" id="PF00892">
    <property type="entry name" value="EamA"/>
    <property type="match status" value="2"/>
</dbReference>
<evidence type="ECO:0000256" key="2">
    <source>
        <dbReference type="ARBA" id="ARBA00022475"/>
    </source>
</evidence>
<evidence type="ECO:0000256" key="6">
    <source>
        <dbReference type="SAM" id="Phobius"/>
    </source>
</evidence>
<evidence type="ECO:0000313" key="8">
    <source>
        <dbReference type="EMBL" id="CAB4873079.1"/>
    </source>
</evidence>
<feature type="domain" description="EamA" evidence="7">
    <location>
        <begin position="7"/>
        <end position="136"/>
    </location>
</feature>
<feature type="transmembrane region" description="Helical" evidence="6">
    <location>
        <begin position="35"/>
        <end position="53"/>
    </location>
</feature>
<sequence length="294" mass="30949">MKSSRSAELALLGITSVWGLTFVVVQDAVEQMPVTAYLAYRFVAAALLLAVVFRKRLTLLTKAAFRQGLWMGVFLAAGYLFQTYGLEATSASNAGFITGLFVVITPLMAWGLNRQSIGWVPWAAAGVSAIGLFLLSGGGSTFTFRGDGLELLCAIAFSAHIIATSRGVKAGHDVIALVVVQLTLVGVVCTAMAVAEGDLVMPHGAGLWANLALTSLITTALAFVVQTWAQKHAAPDRTALILAGEPAFAGLFGWWLAGDRLGLQGWIGAALIFGAILAVETIPRLRPPRPLPEG</sequence>
<dbReference type="PANTHER" id="PTHR42920">
    <property type="entry name" value="OS03G0707200 PROTEIN-RELATED"/>
    <property type="match status" value="1"/>
</dbReference>
<organism evidence="8">
    <name type="scientific">freshwater metagenome</name>
    <dbReference type="NCBI Taxonomy" id="449393"/>
    <lineage>
        <taxon>unclassified sequences</taxon>
        <taxon>metagenomes</taxon>
        <taxon>ecological metagenomes</taxon>
    </lineage>
</organism>
<dbReference type="EMBL" id="CAFBLU010000011">
    <property type="protein sequence ID" value="CAB4873079.1"/>
    <property type="molecule type" value="Genomic_DNA"/>
</dbReference>
<comment type="subcellular location">
    <subcellularLocation>
        <location evidence="1">Cell membrane</location>
        <topology evidence="1">Multi-pass membrane protein</topology>
    </subcellularLocation>
</comment>
<dbReference type="InterPro" id="IPR037185">
    <property type="entry name" value="EmrE-like"/>
</dbReference>
<feature type="transmembrane region" description="Helical" evidence="6">
    <location>
        <begin position="238"/>
        <end position="257"/>
    </location>
</feature>
<evidence type="ECO:0000259" key="7">
    <source>
        <dbReference type="Pfam" id="PF00892"/>
    </source>
</evidence>
<feature type="transmembrane region" description="Helical" evidence="6">
    <location>
        <begin position="94"/>
        <end position="112"/>
    </location>
</feature>
<feature type="transmembrane region" description="Helical" evidence="6">
    <location>
        <begin position="65"/>
        <end position="82"/>
    </location>
</feature>
<dbReference type="AlphaFoldDB" id="A0A6J7DXM1"/>
<feature type="transmembrane region" description="Helical" evidence="6">
    <location>
        <begin position="119"/>
        <end position="136"/>
    </location>
</feature>
<name>A0A6J7DXM1_9ZZZZ</name>
<evidence type="ECO:0000256" key="1">
    <source>
        <dbReference type="ARBA" id="ARBA00004651"/>
    </source>
</evidence>
<evidence type="ECO:0000256" key="4">
    <source>
        <dbReference type="ARBA" id="ARBA00022989"/>
    </source>
</evidence>
<keyword evidence="3 6" id="KW-0812">Transmembrane</keyword>
<dbReference type="InterPro" id="IPR051258">
    <property type="entry name" value="Diverse_Substrate_Transporter"/>
</dbReference>
<dbReference type="InterPro" id="IPR000620">
    <property type="entry name" value="EamA_dom"/>
</dbReference>
<feature type="transmembrane region" description="Helical" evidence="6">
    <location>
        <begin position="174"/>
        <end position="195"/>
    </location>
</feature>
<feature type="transmembrane region" description="Helical" evidence="6">
    <location>
        <begin position="207"/>
        <end position="226"/>
    </location>
</feature>
<keyword evidence="4 6" id="KW-1133">Transmembrane helix</keyword>
<protein>
    <submittedName>
        <fullName evidence="8">Unannotated protein</fullName>
    </submittedName>
</protein>
<dbReference type="PANTHER" id="PTHR42920:SF5">
    <property type="entry name" value="EAMA DOMAIN-CONTAINING PROTEIN"/>
    <property type="match status" value="1"/>
</dbReference>
<accession>A0A6J7DXM1</accession>
<dbReference type="GO" id="GO:0005886">
    <property type="term" value="C:plasma membrane"/>
    <property type="evidence" value="ECO:0007669"/>
    <property type="project" value="UniProtKB-SubCell"/>
</dbReference>
<keyword evidence="2" id="KW-1003">Cell membrane</keyword>